<keyword evidence="3" id="KW-1185">Reference proteome</keyword>
<dbReference type="CDD" id="cd06578">
    <property type="entry name" value="HemD"/>
    <property type="match status" value="1"/>
</dbReference>
<dbReference type="Pfam" id="PF02602">
    <property type="entry name" value="HEM4"/>
    <property type="match status" value="1"/>
</dbReference>
<dbReference type="InterPro" id="IPR036108">
    <property type="entry name" value="4pyrrol_syn_uPrphyn_synt_sf"/>
</dbReference>
<name>A0A7V8NTZ3_9BACT</name>
<dbReference type="InterPro" id="IPR003754">
    <property type="entry name" value="4pyrrol_synth_uPrphyn_synth"/>
</dbReference>
<dbReference type="Gene3D" id="3.40.50.10090">
    <property type="match status" value="2"/>
</dbReference>
<dbReference type="SUPFAM" id="SSF69618">
    <property type="entry name" value="HemD-like"/>
    <property type="match status" value="1"/>
</dbReference>
<comment type="caution">
    <text evidence="2">The sequence shown here is derived from an EMBL/GenBank/DDBJ whole genome shotgun (WGS) entry which is preliminary data.</text>
</comment>
<evidence type="ECO:0000313" key="2">
    <source>
        <dbReference type="EMBL" id="MBA0087398.1"/>
    </source>
</evidence>
<organism evidence="2 3">
    <name type="scientific">Candidatus Acidiferrum panamense</name>
    <dbReference type="NCBI Taxonomy" id="2741543"/>
    <lineage>
        <taxon>Bacteria</taxon>
        <taxon>Pseudomonadati</taxon>
        <taxon>Acidobacteriota</taxon>
        <taxon>Terriglobia</taxon>
        <taxon>Candidatus Acidiferrales</taxon>
        <taxon>Candidatus Acidiferrum</taxon>
    </lineage>
</organism>
<protein>
    <submittedName>
        <fullName evidence="2">Uroporphyrinogen-III synthase</fullName>
    </submittedName>
</protein>
<reference evidence="2" key="1">
    <citation type="submission" date="2020-06" db="EMBL/GenBank/DDBJ databases">
        <title>Legume-microbial interactions unlock mineral nutrients during tropical forest succession.</title>
        <authorList>
            <person name="Epihov D.Z."/>
        </authorList>
    </citation>
    <scope>NUCLEOTIDE SEQUENCE [LARGE SCALE GENOMIC DNA]</scope>
    <source>
        <strain evidence="2">Pan2503</strain>
    </source>
</reference>
<proteinExistence type="predicted"/>
<feature type="non-terminal residue" evidence="2">
    <location>
        <position position="267"/>
    </location>
</feature>
<accession>A0A7V8NTZ3</accession>
<gene>
    <name evidence="2" type="ORF">HRJ53_20630</name>
</gene>
<dbReference type="EMBL" id="JACDQQ010001986">
    <property type="protein sequence ID" value="MBA0087398.1"/>
    <property type="molecule type" value="Genomic_DNA"/>
</dbReference>
<dbReference type="Proteomes" id="UP000567293">
    <property type="component" value="Unassembled WGS sequence"/>
</dbReference>
<evidence type="ECO:0000259" key="1">
    <source>
        <dbReference type="Pfam" id="PF02602"/>
    </source>
</evidence>
<dbReference type="PANTHER" id="PTHR40082">
    <property type="entry name" value="BLR5956 PROTEIN"/>
    <property type="match status" value="1"/>
</dbReference>
<dbReference type="GO" id="GO:0004852">
    <property type="term" value="F:uroporphyrinogen-III synthase activity"/>
    <property type="evidence" value="ECO:0007669"/>
    <property type="project" value="InterPro"/>
</dbReference>
<dbReference type="PANTHER" id="PTHR40082:SF1">
    <property type="entry name" value="BLR5956 PROTEIN"/>
    <property type="match status" value="1"/>
</dbReference>
<dbReference type="AlphaFoldDB" id="A0A7V8NTZ3"/>
<evidence type="ECO:0000313" key="3">
    <source>
        <dbReference type="Proteomes" id="UP000567293"/>
    </source>
</evidence>
<feature type="domain" description="Tetrapyrrole biosynthesis uroporphyrinogen III synthase" evidence="1">
    <location>
        <begin position="21"/>
        <end position="253"/>
    </location>
</feature>
<sequence>MTDALAGRTIVVPERRELDLFARMLEQHGAITIRCPMVAISDVPDAAPVVTWLRRFTTDPPDDLILMTGEGLGRLVGFARRAGLEGAFMSALAKVRKITRGPKPVRRLRSLGLQSDLAAEPPTTAGLIVSLSGENIAGRRIAIQLYPDNPNVELFDFLRRGGAIADPVLCYVYGSAAEDQLVIEVIKEMAAGRVDLIAFTSAPQVRRMLLVAKANQSEETLRQGLLRTKIAAVGPVVARAIEEAGGRVSIAPSNNFHMKPLVNEIIA</sequence>
<dbReference type="GO" id="GO:0006780">
    <property type="term" value="P:uroporphyrinogen III biosynthetic process"/>
    <property type="evidence" value="ECO:0007669"/>
    <property type="project" value="InterPro"/>
</dbReference>
<dbReference type="InterPro" id="IPR039793">
    <property type="entry name" value="UROS/Hem4"/>
</dbReference>